<proteinExistence type="predicted"/>
<dbReference type="Gene3D" id="3.10.28.10">
    <property type="entry name" value="Homing endonucleases"/>
    <property type="match status" value="1"/>
</dbReference>
<organism evidence="2 3">
    <name type="scientific">Candidatus Iainarchaeum sp</name>
    <dbReference type="NCBI Taxonomy" id="3101447"/>
    <lineage>
        <taxon>Archaea</taxon>
        <taxon>Candidatus Iainarchaeota</taxon>
        <taxon>Candidatus Iainarchaeia</taxon>
        <taxon>Candidatus Iainarchaeales</taxon>
        <taxon>Candidatus Iainarchaeaceae</taxon>
        <taxon>Candidatus Iainarchaeum</taxon>
    </lineage>
</organism>
<keyword evidence="2" id="KW-0540">Nuclease</keyword>
<evidence type="ECO:0000313" key="3">
    <source>
        <dbReference type="Proteomes" id="UP000675968"/>
    </source>
</evidence>
<name>A0A8T4L2I2_9ARCH</name>
<dbReference type="InterPro" id="IPR051289">
    <property type="entry name" value="LAGLIDADG_Endonuclease"/>
</dbReference>
<comment type="caution">
    <text evidence="2">The sequence shown here is derived from an EMBL/GenBank/DDBJ whole genome shotgun (WGS) entry which is preliminary data.</text>
</comment>
<reference evidence="2" key="2">
    <citation type="submission" date="2021-05" db="EMBL/GenBank/DDBJ databases">
        <title>Protein family content uncovers lineage relationships and bacterial pathway maintenance mechanisms in DPANN archaea.</title>
        <authorList>
            <person name="Castelle C.J."/>
            <person name="Meheust R."/>
            <person name="Jaffe A.L."/>
            <person name="Seitz K."/>
            <person name="Gong X."/>
            <person name="Baker B.J."/>
            <person name="Banfield J.F."/>
        </authorList>
    </citation>
    <scope>NUCLEOTIDE SEQUENCE</scope>
    <source>
        <strain evidence="2">RIFCSPLOWO2_01_FULL_AR10_48_17</strain>
    </source>
</reference>
<dbReference type="EMBL" id="JAGVWC010000010">
    <property type="protein sequence ID" value="MBS3061548.1"/>
    <property type="molecule type" value="Genomic_DNA"/>
</dbReference>
<protein>
    <submittedName>
        <fullName evidence="2">LAGLIDADG family homing endonuclease</fullName>
    </submittedName>
</protein>
<keyword evidence="2" id="KW-0255">Endonuclease</keyword>
<evidence type="ECO:0000313" key="2">
    <source>
        <dbReference type="EMBL" id="MBS3061548.1"/>
    </source>
</evidence>
<reference evidence="2" key="1">
    <citation type="submission" date="2021-03" db="EMBL/GenBank/DDBJ databases">
        <authorList>
            <person name="Jaffe A."/>
        </authorList>
    </citation>
    <scope>NUCLEOTIDE SEQUENCE</scope>
    <source>
        <strain evidence="2">RIFCSPLOWO2_01_FULL_AR10_48_17</strain>
    </source>
</reference>
<dbReference type="Pfam" id="PF00961">
    <property type="entry name" value="LAGLIDADG_1"/>
    <property type="match status" value="1"/>
</dbReference>
<keyword evidence="2" id="KW-0378">Hydrolase</keyword>
<dbReference type="SUPFAM" id="SSF55608">
    <property type="entry name" value="Homing endonucleases"/>
    <property type="match status" value="1"/>
</dbReference>
<dbReference type="PANTHER" id="PTHR36181">
    <property type="entry name" value="INTRON-ENCODED ENDONUCLEASE AI3-RELATED"/>
    <property type="match status" value="1"/>
</dbReference>
<dbReference type="InterPro" id="IPR004860">
    <property type="entry name" value="LAGLIDADG_dom"/>
</dbReference>
<evidence type="ECO:0000259" key="1">
    <source>
        <dbReference type="Pfam" id="PF00961"/>
    </source>
</evidence>
<dbReference type="PANTHER" id="PTHR36181:SF2">
    <property type="entry name" value="INTRON-ENCODED ENDONUCLEASE AI3-RELATED"/>
    <property type="match status" value="1"/>
</dbReference>
<dbReference type="Proteomes" id="UP000675968">
    <property type="component" value="Unassembled WGS sequence"/>
</dbReference>
<sequence>MVERRSFAMKLSETDLAWLVGFIEGEGSFGVSICISKTDQGIKPTLLFKLALAERDKEVIYKLREMLGIGWITFKRKELWQKHGIKNASNQYSFLVTSVDECQTLCNLLDESLFKTAKKNDFLLWKEAVKNIGNFEHLKKDGLLRLAEIRDMINGPEKTTNYKAKAFFMNAIEKRPQLFTIQAIEKRTAKAIIVRESIKQKKSKISQYKPKFEIAPEDHVCIDCRKSLADRNVRAERCETCRRKHLNKLGYQWLKKHRAAVRYMAQDVLAGKKTDRWQKQ</sequence>
<dbReference type="InterPro" id="IPR027434">
    <property type="entry name" value="Homing_endonucl"/>
</dbReference>
<accession>A0A8T4L2I2</accession>
<gene>
    <name evidence="2" type="ORF">J4215_03125</name>
</gene>
<feature type="domain" description="Homing endonuclease LAGLIDADG" evidence="1">
    <location>
        <begin position="19"/>
        <end position="129"/>
    </location>
</feature>
<dbReference type="GO" id="GO:0004519">
    <property type="term" value="F:endonuclease activity"/>
    <property type="evidence" value="ECO:0007669"/>
    <property type="project" value="UniProtKB-KW"/>
</dbReference>
<dbReference type="AlphaFoldDB" id="A0A8T4L2I2"/>